<dbReference type="PROSITE" id="PS50011">
    <property type="entry name" value="PROTEIN_KINASE_DOM"/>
    <property type="match status" value="1"/>
</dbReference>
<dbReference type="EC" id="2.7.11.1" evidence="1"/>
<feature type="region of interest" description="Disordered" evidence="7">
    <location>
        <begin position="1"/>
        <end position="30"/>
    </location>
</feature>
<evidence type="ECO:0000256" key="1">
    <source>
        <dbReference type="ARBA" id="ARBA00012513"/>
    </source>
</evidence>
<evidence type="ECO:0000256" key="7">
    <source>
        <dbReference type="SAM" id="MobiDB-lite"/>
    </source>
</evidence>
<dbReference type="Proteomes" id="UP000034883">
    <property type="component" value="Chromosome"/>
</dbReference>
<dbReference type="InterPro" id="IPR011009">
    <property type="entry name" value="Kinase-like_dom_sf"/>
</dbReference>
<keyword evidence="10" id="KW-1185">Reference proteome</keyword>
<dbReference type="EMBL" id="CP011125">
    <property type="protein sequence ID" value="AKF07751.1"/>
    <property type="molecule type" value="Genomic_DNA"/>
</dbReference>
<evidence type="ECO:0000256" key="2">
    <source>
        <dbReference type="ARBA" id="ARBA00022527"/>
    </source>
</evidence>
<feature type="region of interest" description="Disordered" evidence="7">
    <location>
        <begin position="345"/>
        <end position="370"/>
    </location>
</feature>
<dbReference type="InterPro" id="IPR013229">
    <property type="entry name" value="PEGA"/>
</dbReference>
<evidence type="ECO:0000259" key="8">
    <source>
        <dbReference type="PROSITE" id="PS50011"/>
    </source>
</evidence>
<dbReference type="KEGG" id="samy:DB32_004900"/>
<dbReference type="Pfam" id="PF00069">
    <property type="entry name" value="Pkinase"/>
    <property type="match status" value="1"/>
</dbReference>
<dbReference type="Pfam" id="PF08308">
    <property type="entry name" value="PEGA"/>
    <property type="match status" value="1"/>
</dbReference>
<keyword evidence="5 9" id="KW-0418">Kinase</keyword>
<dbReference type="Gene3D" id="3.30.200.20">
    <property type="entry name" value="Phosphorylase Kinase, domain 1"/>
    <property type="match status" value="1"/>
</dbReference>
<dbReference type="STRING" id="927083.DB32_004900"/>
<keyword evidence="2 9" id="KW-0723">Serine/threonine-protein kinase</keyword>
<keyword evidence="3" id="KW-0808">Transferase</keyword>
<keyword evidence="4" id="KW-0547">Nucleotide-binding</keyword>
<dbReference type="PANTHER" id="PTHR43289:SF6">
    <property type="entry name" value="SERINE_THREONINE-PROTEIN KINASE NEKL-3"/>
    <property type="match status" value="1"/>
</dbReference>
<evidence type="ECO:0000256" key="6">
    <source>
        <dbReference type="ARBA" id="ARBA00022840"/>
    </source>
</evidence>
<protein>
    <recommendedName>
        <fullName evidence="1">non-specific serine/threonine protein kinase</fullName>
        <ecNumber evidence="1">2.7.11.1</ecNumber>
    </recommendedName>
</protein>
<organism evidence="9 10">
    <name type="scientific">Sandaracinus amylolyticus</name>
    <dbReference type="NCBI Taxonomy" id="927083"/>
    <lineage>
        <taxon>Bacteria</taxon>
        <taxon>Pseudomonadati</taxon>
        <taxon>Myxococcota</taxon>
        <taxon>Polyangia</taxon>
        <taxon>Polyangiales</taxon>
        <taxon>Sandaracinaceae</taxon>
        <taxon>Sandaracinus</taxon>
    </lineage>
</organism>
<gene>
    <name evidence="9" type="ORF">DB32_004900</name>
</gene>
<proteinExistence type="predicted"/>
<dbReference type="InterPro" id="IPR000719">
    <property type="entry name" value="Prot_kinase_dom"/>
</dbReference>
<dbReference type="GO" id="GO:0004674">
    <property type="term" value="F:protein serine/threonine kinase activity"/>
    <property type="evidence" value="ECO:0007669"/>
    <property type="project" value="UniProtKB-KW"/>
</dbReference>
<evidence type="ECO:0000256" key="4">
    <source>
        <dbReference type="ARBA" id="ARBA00022741"/>
    </source>
</evidence>
<dbReference type="PANTHER" id="PTHR43289">
    <property type="entry name" value="MITOGEN-ACTIVATED PROTEIN KINASE KINASE KINASE 20-RELATED"/>
    <property type="match status" value="1"/>
</dbReference>
<feature type="domain" description="Protein kinase" evidence="8">
    <location>
        <begin position="41"/>
        <end position="321"/>
    </location>
</feature>
<feature type="compositionally biased region" description="Pro residues" evidence="7">
    <location>
        <begin position="347"/>
        <end position="362"/>
    </location>
</feature>
<feature type="compositionally biased region" description="Gly residues" evidence="7">
    <location>
        <begin position="527"/>
        <end position="539"/>
    </location>
</feature>
<dbReference type="AlphaFoldDB" id="A0A0F6YJ87"/>
<name>A0A0F6YJ87_9BACT</name>
<evidence type="ECO:0000256" key="3">
    <source>
        <dbReference type="ARBA" id="ARBA00022679"/>
    </source>
</evidence>
<accession>A0A0F6YJ87</accession>
<dbReference type="InterPro" id="IPR008271">
    <property type="entry name" value="Ser/Thr_kinase_AS"/>
</dbReference>
<dbReference type="RefSeq" id="WP_053234973.1">
    <property type="nucleotide sequence ID" value="NZ_CP011125.1"/>
</dbReference>
<dbReference type="SUPFAM" id="SSF56112">
    <property type="entry name" value="Protein kinase-like (PK-like)"/>
    <property type="match status" value="1"/>
</dbReference>
<dbReference type="SMART" id="SM00220">
    <property type="entry name" value="S_TKc"/>
    <property type="match status" value="1"/>
</dbReference>
<dbReference type="GO" id="GO:0005524">
    <property type="term" value="F:ATP binding"/>
    <property type="evidence" value="ECO:0007669"/>
    <property type="project" value="UniProtKB-KW"/>
</dbReference>
<evidence type="ECO:0000313" key="10">
    <source>
        <dbReference type="Proteomes" id="UP000034883"/>
    </source>
</evidence>
<dbReference type="FunFam" id="1.10.510.10:FF:000021">
    <property type="entry name" value="Serine/threonine protein kinase"/>
    <property type="match status" value="1"/>
</dbReference>
<dbReference type="OrthoDB" id="5481250at2"/>
<feature type="compositionally biased region" description="Basic and acidic residues" evidence="7">
    <location>
        <begin position="544"/>
        <end position="554"/>
    </location>
</feature>
<sequence>MSVPSPKDNAVAPEEISAPPARTGKTGETDPLIGKVVSDRFRILSPIARGGMGVVYKAEQAPLGRLVAIKILSLKHDEEKDPEFRKRFFLEAATVAKLTHPNTVTVFDYGQGDGGIYYIAMELVNGRTLKRALTQEGPFAGDRAINIAKQICRSLREAHRLGVIHRDMKPGNVMLVDRDGEDYVKVLDFGLVKEIDGQNPDEDLTQAGVFMGSPKYMSPEQIQGEHVDGRTDIYAIGVMLYEMLTGRVPFNRENQMQILMDHVREPVPPMTVPSGKPPIPPELQAVVFKCLEKKATDRYPDMEALLVALKQGGGDGLHLTASHSREVDLSMSTGGTPISGVHTVGPQSPPAGMPSGALPPAPTSAAPEEKKSNAPMALAIVAVLAAVGGIGAYATGMIGGGATVDTTVLPTPTTGSPPQPEAPPTDALGAVTAPTPQTTTTTPQPAEPVHTLMVSLRSTPPGATVEIAGREYGPTPAQVELVGELATEGRELELVFSRPGFRPTTVTQVVHGTSMEVEARLTLIRRPGGGGGGGGGDESGSGDTRVEGYRDSPY</sequence>
<dbReference type="CDD" id="cd14014">
    <property type="entry name" value="STKc_PknB_like"/>
    <property type="match status" value="1"/>
</dbReference>
<feature type="region of interest" description="Disordered" evidence="7">
    <location>
        <begin position="524"/>
        <end position="554"/>
    </location>
</feature>
<dbReference type="Gene3D" id="1.10.510.10">
    <property type="entry name" value="Transferase(Phosphotransferase) domain 1"/>
    <property type="match status" value="1"/>
</dbReference>
<evidence type="ECO:0000313" key="9">
    <source>
        <dbReference type="EMBL" id="AKF07751.1"/>
    </source>
</evidence>
<keyword evidence="6" id="KW-0067">ATP-binding</keyword>
<reference evidence="9 10" key="1">
    <citation type="submission" date="2015-03" db="EMBL/GenBank/DDBJ databases">
        <title>Genome assembly of Sandaracinus amylolyticus DSM 53668.</title>
        <authorList>
            <person name="Sharma G."/>
            <person name="Subramanian S."/>
        </authorList>
    </citation>
    <scope>NUCLEOTIDE SEQUENCE [LARGE SCALE GENOMIC DNA]</scope>
    <source>
        <strain evidence="9 10">DSM 53668</strain>
    </source>
</reference>
<feature type="region of interest" description="Disordered" evidence="7">
    <location>
        <begin position="408"/>
        <end position="429"/>
    </location>
</feature>
<dbReference type="PROSITE" id="PS00108">
    <property type="entry name" value="PROTEIN_KINASE_ST"/>
    <property type="match status" value="1"/>
</dbReference>
<evidence type="ECO:0000256" key="5">
    <source>
        <dbReference type="ARBA" id="ARBA00022777"/>
    </source>
</evidence>